<evidence type="ECO:0000313" key="3">
    <source>
        <dbReference type="Proteomes" id="UP000314294"/>
    </source>
</evidence>
<comment type="caution">
    <text evidence="2">The sequence shown here is derived from an EMBL/GenBank/DDBJ whole genome shotgun (WGS) entry which is preliminary data.</text>
</comment>
<accession>A0A4Z2DYA3</accession>
<dbReference type="Proteomes" id="UP000314294">
    <property type="component" value="Unassembled WGS sequence"/>
</dbReference>
<proteinExistence type="predicted"/>
<dbReference type="AlphaFoldDB" id="A0A4Z2DYA3"/>
<feature type="region of interest" description="Disordered" evidence="1">
    <location>
        <begin position="1"/>
        <end position="26"/>
    </location>
</feature>
<gene>
    <name evidence="2" type="ORF">EYF80_068375</name>
</gene>
<keyword evidence="3" id="KW-1185">Reference proteome</keyword>
<sequence>MYSSPNTTIITNSWAPHGTGGWRRSKTASSIRNVCTDGMCDSERHAELLLDSSQRASGGVPHQDEEAVGGEVLVDGDGGEHREDQAAEDQHEPGGRRRTVNTPEETRTWAVMTSSVHTGAVVSSSVLVWTVMSSSDHEAS</sequence>
<feature type="region of interest" description="Disordered" evidence="1">
    <location>
        <begin position="72"/>
        <end position="106"/>
    </location>
</feature>
<name>A0A4Z2DYA3_9TELE</name>
<evidence type="ECO:0000313" key="2">
    <source>
        <dbReference type="EMBL" id="TNN21514.1"/>
    </source>
</evidence>
<evidence type="ECO:0000256" key="1">
    <source>
        <dbReference type="SAM" id="MobiDB-lite"/>
    </source>
</evidence>
<feature type="compositionally biased region" description="Basic and acidic residues" evidence="1">
    <location>
        <begin position="78"/>
        <end position="95"/>
    </location>
</feature>
<feature type="compositionally biased region" description="Polar residues" evidence="1">
    <location>
        <begin position="1"/>
        <end position="14"/>
    </location>
</feature>
<reference evidence="2 3" key="1">
    <citation type="submission" date="2019-03" db="EMBL/GenBank/DDBJ databases">
        <title>First draft genome of Liparis tanakae, snailfish: a comprehensive survey of snailfish specific genes.</title>
        <authorList>
            <person name="Kim W."/>
            <person name="Song I."/>
            <person name="Jeong J.-H."/>
            <person name="Kim D."/>
            <person name="Kim S."/>
            <person name="Ryu S."/>
            <person name="Song J.Y."/>
            <person name="Lee S.K."/>
        </authorList>
    </citation>
    <scope>NUCLEOTIDE SEQUENCE [LARGE SCALE GENOMIC DNA]</scope>
    <source>
        <tissue evidence="2">Muscle</tissue>
    </source>
</reference>
<dbReference type="EMBL" id="SRLO01027538">
    <property type="protein sequence ID" value="TNN21514.1"/>
    <property type="molecule type" value="Genomic_DNA"/>
</dbReference>
<organism evidence="2 3">
    <name type="scientific">Liparis tanakae</name>
    <name type="common">Tanaka's snailfish</name>
    <dbReference type="NCBI Taxonomy" id="230148"/>
    <lineage>
        <taxon>Eukaryota</taxon>
        <taxon>Metazoa</taxon>
        <taxon>Chordata</taxon>
        <taxon>Craniata</taxon>
        <taxon>Vertebrata</taxon>
        <taxon>Euteleostomi</taxon>
        <taxon>Actinopterygii</taxon>
        <taxon>Neopterygii</taxon>
        <taxon>Teleostei</taxon>
        <taxon>Neoteleostei</taxon>
        <taxon>Acanthomorphata</taxon>
        <taxon>Eupercaria</taxon>
        <taxon>Perciformes</taxon>
        <taxon>Cottioidei</taxon>
        <taxon>Cottales</taxon>
        <taxon>Liparidae</taxon>
        <taxon>Liparis</taxon>
    </lineage>
</organism>
<protein>
    <submittedName>
        <fullName evidence="2">Uncharacterized protein</fullName>
    </submittedName>
</protein>